<accession>A0A2V1ATM9</accession>
<dbReference type="OrthoDB" id="340227at2759"/>
<dbReference type="InterPro" id="IPR006630">
    <property type="entry name" value="La_HTH"/>
</dbReference>
<dbReference type="STRING" id="45357.A0A2V1ATM9"/>
<evidence type="ECO:0000256" key="3">
    <source>
        <dbReference type="SAM" id="MobiDB-lite"/>
    </source>
</evidence>
<dbReference type="PANTHER" id="PTHR22792">
    <property type="entry name" value="LUPUS LA PROTEIN-RELATED"/>
    <property type="match status" value="1"/>
</dbReference>
<dbReference type="InterPro" id="IPR036390">
    <property type="entry name" value="WH_DNA-bd_sf"/>
</dbReference>
<dbReference type="VEuPathDB" id="FungiDB:CXQ85_002077"/>
<feature type="compositionally biased region" description="Basic and acidic residues" evidence="3">
    <location>
        <begin position="181"/>
        <end position="193"/>
    </location>
</feature>
<reference evidence="5 6" key="1">
    <citation type="submission" date="2017-12" db="EMBL/GenBank/DDBJ databases">
        <title>Genome Sequence of a Multidrug-Resistant Candida haemulonii Isolate from a Patient with Chronic Leg Ulcers in Israel.</title>
        <authorList>
            <person name="Chow N.A."/>
            <person name="Gade L."/>
            <person name="Batra D."/>
            <person name="Rowe L.A."/>
            <person name="Ben-Ami R."/>
            <person name="Loparev V.N."/>
            <person name="Litvintseva A.P."/>
        </authorList>
    </citation>
    <scope>NUCLEOTIDE SEQUENCE [LARGE SCALE GENOMIC DNA]</scope>
    <source>
        <strain evidence="5 6">B11899</strain>
    </source>
</reference>
<evidence type="ECO:0000313" key="5">
    <source>
        <dbReference type="EMBL" id="PVH20291.1"/>
    </source>
</evidence>
<dbReference type="PROSITE" id="PS50961">
    <property type="entry name" value="HTH_LA"/>
    <property type="match status" value="1"/>
</dbReference>
<feature type="compositionally biased region" description="Low complexity" evidence="3">
    <location>
        <begin position="53"/>
        <end position="70"/>
    </location>
</feature>
<evidence type="ECO:0000313" key="6">
    <source>
        <dbReference type="Proteomes" id="UP000244309"/>
    </source>
</evidence>
<dbReference type="RefSeq" id="XP_025341231.1">
    <property type="nucleotide sequence ID" value="XM_025485766.1"/>
</dbReference>
<dbReference type="InterPro" id="IPR036388">
    <property type="entry name" value="WH-like_DNA-bd_sf"/>
</dbReference>
<feature type="region of interest" description="Disordered" evidence="3">
    <location>
        <begin position="1"/>
        <end position="124"/>
    </location>
</feature>
<gene>
    <name evidence="5" type="ORF">CXQ85_002077</name>
</gene>
<feature type="domain" description="HTH La-type RNA-binding" evidence="4">
    <location>
        <begin position="352"/>
        <end position="458"/>
    </location>
</feature>
<dbReference type="GO" id="GO:0005737">
    <property type="term" value="C:cytoplasm"/>
    <property type="evidence" value="ECO:0007669"/>
    <property type="project" value="UniProtKB-ARBA"/>
</dbReference>
<proteinExistence type="predicted"/>
<feature type="region of interest" description="Disordered" evidence="3">
    <location>
        <begin position="140"/>
        <end position="311"/>
    </location>
</feature>
<dbReference type="EMBL" id="PKFO01000003">
    <property type="protein sequence ID" value="PVH20291.1"/>
    <property type="molecule type" value="Genomic_DNA"/>
</dbReference>
<feature type="compositionally biased region" description="Basic residues" evidence="3">
    <location>
        <begin position="158"/>
        <end position="170"/>
    </location>
</feature>
<dbReference type="AlphaFoldDB" id="A0A2V1ATM9"/>
<keyword evidence="6" id="KW-1185">Reference proteome</keyword>
<dbReference type="SUPFAM" id="SSF46785">
    <property type="entry name" value="Winged helix' DNA-binding domain"/>
    <property type="match status" value="1"/>
</dbReference>
<organism evidence="5 6">
    <name type="scientific">Candidozyma haemuli</name>
    <dbReference type="NCBI Taxonomy" id="45357"/>
    <lineage>
        <taxon>Eukaryota</taxon>
        <taxon>Fungi</taxon>
        <taxon>Dikarya</taxon>
        <taxon>Ascomycota</taxon>
        <taxon>Saccharomycotina</taxon>
        <taxon>Pichiomycetes</taxon>
        <taxon>Metschnikowiaceae</taxon>
        <taxon>Candidozyma</taxon>
    </lineage>
</organism>
<keyword evidence="1 2" id="KW-0694">RNA-binding</keyword>
<dbReference type="GeneID" id="37007408"/>
<dbReference type="Gene3D" id="1.10.10.10">
    <property type="entry name" value="Winged helix-like DNA-binding domain superfamily/Winged helix DNA-binding domain"/>
    <property type="match status" value="1"/>
</dbReference>
<dbReference type="Proteomes" id="UP000244309">
    <property type="component" value="Unassembled WGS sequence"/>
</dbReference>
<feature type="compositionally biased region" description="Low complexity" evidence="3">
    <location>
        <begin position="18"/>
        <end position="39"/>
    </location>
</feature>
<sequence length="476" mass="51749">MSYANVAANGSSPKPEQAPETSRPSSSSTSTSVSEVAAADSEKTAETTQEEQPASSAGASAPGATSSTATPKKEKKSLAPAPVPTKSVWGASASNDSTAVDEHKWPTPDKAPVLSPLAQPTNKAAAKFIKPNKWVPINAKVVLPSPRNQNSGAGGQQKSKRKNKANRKKTVGANEGSAQDDSVKRDDKVKREEDEINAQNESLKEPSAEDPEGNAQGYNQDRKRYSASSASGQSPAQQGQKLNRKFTPQAQPAQNGKPSQQNRQQQNGYYPPYGNNQAYNNFNGQRQYRPSNAGQYRRNNSSGNIQNAYPNGYRGPMGMPFVPQIPHHPMPHGMIPGMPYGAPVPVQIPPPISPKQEPSQALTQQVDYYFSLENLLRDIFLRKNMGTEGWIDLDVILSFKRVKIITNGISNAFEVSDEAQRAELLDQTILAAVQRCNNVELGYLNGKDSNNATATEVQLRVKNNFEQWLLPDNVQL</sequence>
<dbReference type="SMART" id="SM00715">
    <property type="entry name" value="LA"/>
    <property type="match status" value="1"/>
</dbReference>
<name>A0A2V1ATM9_9ASCO</name>
<comment type="caution">
    <text evidence="5">The sequence shown here is derived from an EMBL/GenBank/DDBJ whole genome shotgun (WGS) entry which is preliminary data.</text>
</comment>
<feature type="compositionally biased region" description="Low complexity" evidence="3">
    <location>
        <begin position="226"/>
        <end position="240"/>
    </location>
</feature>
<evidence type="ECO:0000259" key="4">
    <source>
        <dbReference type="PROSITE" id="PS50961"/>
    </source>
</evidence>
<protein>
    <recommendedName>
        <fullName evidence="4">HTH La-type RNA-binding domain-containing protein</fullName>
    </recommendedName>
</protein>
<feature type="compositionally biased region" description="Polar residues" evidence="3">
    <location>
        <begin position="246"/>
        <end position="309"/>
    </location>
</feature>
<dbReference type="GO" id="GO:0003723">
    <property type="term" value="F:RNA binding"/>
    <property type="evidence" value="ECO:0007669"/>
    <property type="project" value="UniProtKB-UniRule"/>
</dbReference>
<dbReference type="Pfam" id="PF05383">
    <property type="entry name" value="La"/>
    <property type="match status" value="1"/>
</dbReference>
<dbReference type="CDD" id="cd07323">
    <property type="entry name" value="LAM"/>
    <property type="match status" value="1"/>
</dbReference>
<dbReference type="InterPro" id="IPR045180">
    <property type="entry name" value="La_dom_prot"/>
</dbReference>
<dbReference type="PANTHER" id="PTHR22792:SF132">
    <property type="entry name" value="LA-RELATED PROTEIN 1"/>
    <property type="match status" value="1"/>
</dbReference>
<evidence type="ECO:0000256" key="2">
    <source>
        <dbReference type="PROSITE-ProRule" id="PRU00332"/>
    </source>
</evidence>
<evidence type="ECO:0000256" key="1">
    <source>
        <dbReference type="ARBA" id="ARBA00022884"/>
    </source>
</evidence>